<dbReference type="EMBL" id="BPQB01000182">
    <property type="protein sequence ID" value="GJF00682.1"/>
    <property type="molecule type" value="Genomic_DNA"/>
</dbReference>
<keyword evidence="1" id="KW-0812">Transmembrane</keyword>
<comment type="caution">
    <text evidence="2">The sequence shown here is derived from an EMBL/GenBank/DDBJ whole genome shotgun (WGS) entry which is preliminary data.</text>
</comment>
<evidence type="ECO:0000256" key="1">
    <source>
        <dbReference type="SAM" id="Phobius"/>
    </source>
</evidence>
<keyword evidence="1" id="KW-1133">Transmembrane helix</keyword>
<keyword evidence="1" id="KW-0472">Membrane</keyword>
<sequence>MKLSEIILKKLDRALTEGPSSIFRPLRPPPTNGARFHAPDVIPTDGPFKVGDNEIWVPPAPPLELRKVVPDDAYEKRQLRKAREREEREREAAVRRAKASCPTGYAAALECLTTFGGNKLAIGDVNASNRIAHANAGCPPCTEQAFVFALVTLALGLVVGLRILVAIAIKISERRRRRE</sequence>
<evidence type="ECO:0000313" key="2">
    <source>
        <dbReference type="EMBL" id="GJF00682.1"/>
    </source>
</evidence>
<dbReference type="Proteomes" id="UP000703269">
    <property type="component" value="Unassembled WGS sequence"/>
</dbReference>
<organism evidence="2 3">
    <name type="scientific">Phanerochaete sordida</name>
    <dbReference type="NCBI Taxonomy" id="48140"/>
    <lineage>
        <taxon>Eukaryota</taxon>
        <taxon>Fungi</taxon>
        <taxon>Dikarya</taxon>
        <taxon>Basidiomycota</taxon>
        <taxon>Agaricomycotina</taxon>
        <taxon>Agaricomycetes</taxon>
        <taxon>Polyporales</taxon>
        <taxon>Phanerochaetaceae</taxon>
        <taxon>Phanerochaete</taxon>
    </lineage>
</organism>
<name>A0A9P3GTC3_9APHY</name>
<feature type="transmembrane region" description="Helical" evidence="1">
    <location>
        <begin position="145"/>
        <end position="169"/>
    </location>
</feature>
<evidence type="ECO:0000313" key="3">
    <source>
        <dbReference type="Proteomes" id="UP000703269"/>
    </source>
</evidence>
<proteinExistence type="predicted"/>
<accession>A0A9P3GTC3</accession>
<keyword evidence="3" id="KW-1185">Reference proteome</keyword>
<dbReference type="AlphaFoldDB" id="A0A9P3GTC3"/>
<reference evidence="2 3" key="1">
    <citation type="submission" date="2021-08" db="EMBL/GenBank/DDBJ databases">
        <title>Draft Genome Sequence of Phanerochaete sordida strain YK-624.</title>
        <authorList>
            <person name="Mori T."/>
            <person name="Dohra H."/>
            <person name="Suzuki T."/>
            <person name="Kawagishi H."/>
            <person name="Hirai H."/>
        </authorList>
    </citation>
    <scope>NUCLEOTIDE SEQUENCE [LARGE SCALE GENOMIC DNA]</scope>
    <source>
        <strain evidence="2 3">YK-624</strain>
    </source>
</reference>
<protein>
    <submittedName>
        <fullName evidence="2">Uncharacterized protein</fullName>
    </submittedName>
</protein>
<gene>
    <name evidence="2" type="ORF">PsYK624_169790</name>
</gene>